<keyword evidence="2" id="KW-1133">Transmembrane helix</keyword>
<name>A0A6G7YHD0_9ACTN</name>
<feature type="region of interest" description="Disordered" evidence="1">
    <location>
        <begin position="1"/>
        <end position="23"/>
    </location>
</feature>
<evidence type="ECO:0000313" key="4">
    <source>
        <dbReference type="Proteomes" id="UP000502035"/>
    </source>
</evidence>
<proteinExistence type="predicted"/>
<keyword evidence="4" id="KW-1185">Reference proteome</keyword>
<dbReference type="KEGG" id="npi:G7071_11955"/>
<sequence>MDDEPKEDDPLRSNGTHDSELSETRRAAWALHRDLLAMADKADTPEYMRAGLLERARAAQATYDGLEQFWRWKHEQEQNVLMLKVAEASNHLARQSNTTAKALKNWTVVLAGATVILAVATVALIFATLAA</sequence>
<evidence type="ECO:0000256" key="2">
    <source>
        <dbReference type="SAM" id="Phobius"/>
    </source>
</evidence>
<dbReference type="EMBL" id="CP049866">
    <property type="protein sequence ID" value="QIK76041.1"/>
    <property type="molecule type" value="Genomic_DNA"/>
</dbReference>
<organism evidence="3 4">
    <name type="scientific">Nocardioides piscis</name>
    <dbReference type="NCBI Taxonomy" id="2714938"/>
    <lineage>
        <taxon>Bacteria</taxon>
        <taxon>Bacillati</taxon>
        <taxon>Actinomycetota</taxon>
        <taxon>Actinomycetes</taxon>
        <taxon>Propionibacteriales</taxon>
        <taxon>Nocardioidaceae</taxon>
        <taxon>Nocardioides</taxon>
    </lineage>
</organism>
<feature type="transmembrane region" description="Helical" evidence="2">
    <location>
        <begin position="106"/>
        <end position="130"/>
    </location>
</feature>
<gene>
    <name evidence="3" type="ORF">G7071_11955</name>
</gene>
<feature type="compositionally biased region" description="Basic and acidic residues" evidence="1">
    <location>
        <begin position="8"/>
        <end position="23"/>
    </location>
</feature>
<keyword evidence="2" id="KW-0472">Membrane</keyword>
<accession>A0A6G7YHD0</accession>
<dbReference type="AlphaFoldDB" id="A0A6G7YHD0"/>
<reference evidence="3 4" key="1">
    <citation type="submission" date="2020-03" db="EMBL/GenBank/DDBJ databases">
        <title>Nocardioides sp. nov., isolated from fish.</title>
        <authorList>
            <person name="Hyun D.-W."/>
            <person name="Bae J.-W."/>
        </authorList>
    </citation>
    <scope>NUCLEOTIDE SEQUENCE [LARGE SCALE GENOMIC DNA]</scope>
    <source>
        <strain evidence="3 4">HDW12A</strain>
    </source>
</reference>
<evidence type="ECO:0000313" key="3">
    <source>
        <dbReference type="EMBL" id="QIK76041.1"/>
    </source>
</evidence>
<keyword evidence="2" id="KW-0812">Transmembrane</keyword>
<dbReference type="RefSeq" id="WP_166319017.1">
    <property type="nucleotide sequence ID" value="NZ_CP049866.1"/>
</dbReference>
<dbReference type="Proteomes" id="UP000502035">
    <property type="component" value="Chromosome"/>
</dbReference>
<evidence type="ECO:0000256" key="1">
    <source>
        <dbReference type="SAM" id="MobiDB-lite"/>
    </source>
</evidence>
<protein>
    <submittedName>
        <fullName evidence="3">Uncharacterized protein</fullName>
    </submittedName>
</protein>